<proteinExistence type="inferred from homology"/>
<evidence type="ECO:0000313" key="4">
    <source>
        <dbReference type="Proteomes" id="UP000231194"/>
    </source>
</evidence>
<accession>A0A2M8QYJ9</accession>
<dbReference type="Gene3D" id="3.40.50.720">
    <property type="entry name" value="NAD(P)-binding Rossmann-like Domain"/>
    <property type="match status" value="1"/>
</dbReference>
<keyword evidence="4" id="KW-1185">Reference proteome</keyword>
<comment type="similarity">
    <text evidence="1">Belongs to the short-chain dehydrogenases/reductases (SDR) family.</text>
</comment>
<dbReference type="EMBL" id="PGVG01000053">
    <property type="protein sequence ID" value="PJG50645.1"/>
    <property type="molecule type" value="Genomic_DNA"/>
</dbReference>
<dbReference type="RefSeq" id="WP_100236339.1">
    <property type="nucleotide sequence ID" value="NZ_PGVG01000053.1"/>
</dbReference>
<dbReference type="Proteomes" id="UP000231194">
    <property type="component" value="Unassembled WGS sequence"/>
</dbReference>
<dbReference type="PANTHER" id="PTHR24321:SF8">
    <property type="entry name" value="ESTRADIOL 17-BETA-DEHYDROGENASE 8-RELATED"/>
    <property type="match status" value="1"/>
</dbReference>
<keyword evidence="2" id="KW-0560">Oxidoreductase</keyword>
<dbReference type="InterPro" id="IPR020904">
    <property type="entry name" value="Sc_DH/Rdtase_CS"/>
</dbReference>
<dbReference type="SUPFAM" id="SSF51735">
    <property type="entry name" value="NAD(P)-binding Rossmann-fold domains"/>
    <property type="match status" value="1"/>
</dbReference>
<evidence type="ECO:0000313" key="3">
    <source>
        <dbReference type="EMBL" id="PJG50645.1"/>
    </source>
</evidence>
<protein>
    <submittedName>
        <fullName evidence="3">Uncharacterized protein</fullName>
    </submittedName>
</protein>
<dbReference type="GO" id="GO:0016491">
    <property type="term" value="F:oxidoreductase activity"/>
    <property type="evidence" value="ECO:0007669"/>
    <property type="project" value="UniProtKB-KW"/>
</dbReference>
<evidence type="ECO:0000256" key="1">
    <source>
        <dbReference type="ARBA" id="ARBA00006484"/>
    </source>
</evidence>
<sequence>MLDGPFYTLKAAWESLTKQPGGRVAVTASVSGAVGKVAYTSAKHGVMGLVRVAAKEGVQHGLAANAVPPGWMDTGLMRGQLDEVAAKKEISTEEVIAQFAHTSRGIALST</sequence>
<dbReference type="AlphaFoldDB" id="A0A2M8QYJ9"/>
<reference evidence="3 4" key="1">
    <citation type="submission" date="2017-11" db="EMBL/GenBank/DDBJ databases">
        <title>Bradyrhizobium forestalis sp. nov., an efficient nitrogen-fixing bacterium isolated from nodules of forest legume species in the Amazon.</title>
        <authorList>
            <person name="Costa E.M."/>
            <person name="Guimaraes A."/>
            <person name="Carvalho T.S."/>
            <person name="Rodrigues T.L."/>
            <person name="Ribeiro P.R.A."/>
            <person name="Lebbe L."/>
            <person name="Willems A."/>
            <person name="Moreira F.M.S."/>
        </authorList>
    </citation>
    <scope>NUCLEOTIDE SEQUENCE [LARGE SCALE GENOMIC DNA]</scope>
    <source>
        <strain evidence="3 4">INPA54B</strain>
    </source>
</reference>
<comment type="caution">
    <text evidence="3">The sequence shown here is derived from an EMBL/GenBank/DDBJ whole genome shotgun (WGS) entry which is preliminary data.</text>
</comment>
<evidence type="ECO:0000256" key="2">
    <source>
        <dbReference type="ARBA" id="ARBA00023002"/>
    </source>
</evidence>
<name>A0A2M8QYJ9_9BRAD</name>
<dbReference type="PROSITE" id="PS00061">
    <property type="entry name" value="ADH_SHORT"/>
    <property type="match status" value="1"/>
</dbReference>
<dbReference type="InterPro" id="IPR002347">
    <property type="entry name" value="SDR_fam"/>
</dbReference>
<organism evidence="3 4">
    <name type="scientific">Bradyrhizobium forestalis</name>
    <dbReference type="NCBI Taxonomy" id="1419263"/>
    <lineage>
        <taxon>Bacteria</taxon>
        <taxon>Pseudomonadati</taxon>
        <taxon>Pseudomonadota</taxon>
        <taxon>Alphaproteobacteria</taxon>
        <taxon>Hyphomicrobiales</taxon>
        <taxon>Nitrobacteraceae</taxon>
        <taxon>Bradyrhizobium</taxon>
    </lineage>
</organism>
<dbReference type="PANTHER" id="PTHR24321">
    <property type="entry name" value="DEHYDROGENASES, SHORT CHAIN"/>
    <property type="match status" value="1"/>
</dbReference>
<dbReference type="Pfam" id="PF00106">
    <property type="entry name" value="adh_short"/>
    <property type="match status" value="1"/>
</dbReference>
<dbReference type="InterPro" id="IPR036291">
    <property type="entry name" value="NAD(P)-bd_dom_sf"/>
</dbReference>
<dbReference type="PRINTS" id="PR00081">
    <property type="entry name" value="GDHRDH"/>
</dbReference>
<gene>
    <name evidence="3" type="ORF">CVM73_35225</name>
</gene>